<dbReference type="Gramene" id="HORVU.MOREX.r3.2HG0148110.1">
    <property type="protein sequence ID" value="HORVU.MOREX.r3.2HG0148110.1"/>
    <property type="gene ID" value="HORVU.MOREX.r3.2HG0148110"/>
</dbReference>
<reference evidence="2" key="2">
    <citation type="submission" date="2020-10" db="EMBL/GenBank/DDBJ databases">
        <authorList>
            <person name="Scholz U."/>
            <person name="Mascher M."/>
            <person name="Fiebig A."/>
        </authorList>
    </citation>
    <scope>NUCLEOTIDE SEQUENCE [LARGE SCALE GENOMIC DNA]</scope>
    <source>
        <strain evidence="2">cv. Morex</strain>
    </source>
</reference>
<evidence type="ECO:0000256" key="1">
    <source>
        <dbReference type="SAM" id="SignalP"/>
    </source>
</evidence>
<dbReference type="AlphaFoldDB" id="A0A8I6WRZ2"/>
<evidence type="ECO:0000313" key="2">
    <source>
        <dbReference type="EnsemblPlants" id="HORVU.MOREX.r3.2HG0148110.1"/>
    </source>
</evidence>
<organism evidence="2 3">
    <name type="scientific">Hordeum vulgare subsp. vulgare</name>
    <name type="common">Domesticated barley</name>
    <dbReference type="NCBI Taxonomy" id="112509"/>
    <lineage>
        <taxon>Eukaryota</taxon>
        <taxon>Viridiplantae</taxon>
        <taxon>Streptophyta</taxon>
        <taxon>Embryophyta</taxon>
        <taxon>Tracheophyta</taxon>
        <taxon>Spermatophyta</taxon>
        <taxon>Magnoliopsida</taxon>
        <taxon>Liliopsida</taxon>
        <taxon>Poales</taxon>
        <taxon>Poaceae</taxon>
        <taxon>BOP clade</taxon>
        <taxon>Pooideae</taxon>
        <taxon>Triticodae</taxon>
        <taxon>Triticeae</taxon>
        <taxon>Hordeinae</taxon>
        <taxon>Hordeum</taxon>
    </lineage>
</organism>
<evidence type="ECO:0000313" key="3">
    <source>
        <dbReference type="Proteomes" id="UP000011116"/>
    </source>
</evidence>
<keyword evidence="3" id="KW-1185">Reference proteome</keyword>
<proteinExistence type="predicted"/>
<dbReference type="Gramene" id="HORVU.MOREX.r2.2HG0121800.1">
    <property type="protein sequence ID" value="HORVU.MOREX.r2.2HG0121800.1"/>
    <property type="gene ID" value="HORVU.MOREX.r2.2HG0121800"/>
</dbReference>
<feature type="chain" id="PRO_5035257384" evidence="1">
    <location>
        <begin position="21"/>
        <end position="184"/>
    </location>
</feature>
<dbReference type="Proteomes" id="UP000011116">
    <property type="component" value="Chromosome 2H"/>
</dbReference>
<dbReference type="EnsemblPlants" id="HORVU.MOREX.r3.2HG0148110.1">
    <property type="protein sequence ID" value="HORVU.MOREX.r3.2HG0148110.1"/>
    <property type="gene ID" value="HORVU.MOREX.r3.2HG0148110"/>
</dbReference>
<keyword evidence="1" id="KW-0732">Signal</keyword>
<accession>A0A8I6WRZ2</accession>
<name>A0A8I6WRZ2_HORVV</name>
<dbReference type="SMR" id="A0A8I6WRZ2"/>
<protein>
    <submittedName>
        <fullName evidence="2">Uncharacterized protein</fullName>
    </submittedName>
</protein>
<reference evidence="3" key="1">
    <citation type="journal article" date="2012" name="Nature">
        <title>A physical, genetic and functional sequence assembly of the barley genome.</title>
        <authorList>
            <consortium name="The International Barley Genome Sequencing Consortium"/>
            <person name="Mayer K.F."/>
            <person name="Waugh R."/>
            <person name="Brown J.W."/>
            <person name="Schulman A."/>
            <person name="Langridge P."/>
            <person name="Platzer M."/>
            <person name="Fincher G.B."/>
            <person name="Muehlbauer G.J."/>
            <person name="Sato K."/>
            <person name="Close T.J."/>
            <person name="Wise R.P."/>
            <person name="Stein N."/>
        </authorList>
    </citation>
    <scope>NUCLEOTIDE SEQUENCE [LARGE SCALE GENOMIC DNA]</scope>
    <source>
        <strain evidence="3">cv. Morex</strain>
    </source>
</reference>
<reference evidence="2" key="3">
    <citation type="submission" date="2022-01" db="UniProtKB">
        <authorList>
            <consortium name="EnsemblPlants"/>
        </authorList>
    </citation>
    <scope>IDENTIFICATION</scope>
    <source>
        <strain evidence="2">subsp. vulgare</strain>
    </source>
</reference>
<feature type="signal peptide" evidence="1">
    <location>
        <begin position="1"/>
        <end position="20"/>
    </location>
</feature>
<sequence>MLLFDLPGLFIWFIVEITFLTQEGSGIGQLEDLGGDEPFEYPPQGLRNDQGHISKYKMEALLHMTYHLIIPMNLLEWLDQHIFGNVEPYFKHKNKVIKITKDMVDKIFDFPGGTVPFLFSSDDPQVKSEVSELRSKYIDHRNKMPISKIEEFMLGDETEDGLIRSFTFYFISTIMCPASYILVT</sequence>